<organism evidence="2 3">
    <name type="scientific">Actinacidiphila reveromycinica</name>
    <dbReference type="NCBI Taxonomy" id="659352"/>
    <lineage>
        <taxon>Bacteria</taxon>
        <taxon>Bacillati</taxon>
        <taxon>Actinomycetota</taxon>
        <taxon>Actinomycetes</taxon>
        <taxon>Kitasatosporales</taxon>
        <taxon>Streptomycetaceae</taxon>
        <taxon>Actinacidiphila</taxon>
    </lineage>
</organism>
<reference evidence="2 3" key="4">
    <citation type="journal article" date="2020" name="Sci. Rep.">
        <title>beta-carboline chemical signals induce reveromycin production through a LuxR family regulator in Streptomyces sp. SN-593.</title>
        <authorList>
            <person name="Panthee S."/>
            <person name="Kito N."/>
            <person name="Hayashi T."/>
            <person name="Shimizu T."/>
            <person name="Ishikawa J."/>
            <person name="Hamamoto H."/>
            <person name="Osada H."/>
            <person name="Takahashi S."/>
        </authorList>
    </citation>
    <scope>NUCLEOTIDE SEQUENCE [LARGE SCALE GENOMIC DNA]</scope>
    <source>
        <strain evidence="2 3">SN-593</strain>
    </source>
</reference>
<dbReference type="EMBL" id="AP018365">
    <property type="protein sequence ID" value="BBA96304.1"/>
    <property type="molecule type" value="Genomic_DNA"/>
</dbReference>
<name>A0A7U3VM76_9ACTN</name>
<evidence type="ECO:0000313" key="2">
    <source>
        <dbReference type="EMBL" id="BBA96304.1"/>
    </source>
</evidence>
<accession>A0A7U3VM76</accession>
<sequence>MRYIVDPDSRVGYGLLWCGACLCGITVSRVRAPDGAPTRALSDPEASAGVPDFVRVD</sequence>
<dbReference type="Proteomes" id="UP000595703">
    <property type="component" value="Chromosome"/>
</dbReference>
<protein>
    <submittedName>
        <fullName evidence="2">Uncharacterized protein</fullName>
    </submittedName>
</protein>
<reference evidence="2 3" key="1">
    <citation type="journal article" date="2010" name="J. Bacteriol.">
        <title>Biochemical characterization of a novel indole prenyltransferase from Streptomyces sp. SN-593.</title>
        <authorList>
            <person name="Takahashi S."/>
            <person name="Takagi H."/>
            <person name="Toyoda A."/>
            <person name="Uramoto M."/>
            <person name="Nogawa T."/>
            <person name="Ueki M."/>
            <person name="Sakaki Y."/>
            <person name="Osada H."/>
        </authorList>
    </citation>
    <scope>NUCLEOTIDE SEQUENCE [LARGE SCALE GENOMIC DNA]</scope>
    <source>
        <strain evidence="2 3">SN-593</strain>
    </source>
</reference>
<proteinExistence type="predicted"/>
<dbReference type="KEGG" id="arev:RVR_1543"/>
<dbReference type="AlphaFoldDB" id="A0A7U3VM76"/>
<keyword evidence="3" id="KW-1185">Reference proteome</keyword>
<evidence type="ECO:0000313" key="3">
    <source>
        <dbReference type="Proteomes" id="UP000595703"/>
    </source>
</evidence>
<reference evidence="2 3" key="2">
    <citation type="journal article" date="2011" name="J. Antibiot.">
        <title>Furaquinocins I and J: novel polyketide isoprenoid hybrid compounds from Streptomyces reveromyceticus SN-593.</title>
        <authorList>
            <person name="Panthee S."/>
            <person name="Takahashi S."/>
            <person name="Takagi H."/>
            <person name="Nogawa T."/>
            <person name="Oowada E."/>
            <person name="Uramoto M."/>
            <person name="Osada H."/>
        </authorList>
    </citation>
    <scope>NUCLEOTIDE SEQUENCE [LARGE SCALE GENOMIC DNA]</scope>
    <source>
        <strain evidence="2 3">SN-593</strain>
    </source>
</reference>
<reference evidence="2 3" key="3">
    <citation type="journal article" date="2011" name="Nat. Chem. Biol.">
        <title>Reveromycin A biosynthesis uses RevG and RevJ for stereospecific spiroacetal formation.</title>
        <authorList>
            <person name="Takahashi S."/>
            <person name="Toyoda A."/>
            <person name="Sekiyama Y."/>
            <person name="Takagi H."/>
            <person name="Nogawa T."/>
            <person name="Uramoto M."/>
            <person name="Suzuki R."/>
            <person name="Koshino H."/>
            <person name="Kumano T."/>
            <person name="Panthee S."/>
            <person name="Dairi T."/>
            <person name="Ishikawa J."/>
            <person name="Ikeda H."/>
            <person name="Sakaki Y."/>
            <person name="Osada H."/>
        </authorList>
    </citation>
    <scope>NUCLEOTIDE SEQUENCE [LARGE SCALE GENOMIC DNA]</scope>
    <source>
        <strain evidence="2 3">SN-593</strain>
    </source>
</reference>
<gene>
    <name evidence="2" type="ORF">RVR_1543</name>
</gene>
<evidence type="ECO:0000256" key="1">
    <source>
        <dbReference type="SAM" id="MobiDB-lite"/>
    </source>
</evidence>
<feature type="region of interest" description="Disordered" evidence="1">
    <location>
        <begin position="34"/>
        <end position="57"/>
    </location>
</feature>